<gene>
    <name evidence="8" type="primary">rnz</name>
    <name evidence="9" type="ORF">AACH06_18925</name>
</gene>
<evidence type="ECO:0000256" key="2">
    <source>
        <dbReference type="ARBA" id="ARBA00022694"/>
    </source>
</evidence>
<reference evidence="9 10" key="1">
    <citation type="submission" date="2024-04" db="EMBL/GenBank/DDBJ databases">
        <title>Novel species of the genus Ideonella isolated from streams.</title>
        <authorList>
            <person name="Lu H."/>
        </authorList>
    </citation>
    <scope>NUCLEOTIDE SEQUENCE [LARGE SCALE GENOMIC DNA]</scope>
    <source>
        <strain evidence="9 10">DXS29W</strain>
    </source>
</reference>
<comment type="catalytic activity">
    <reaction evidence="8">
        <text>Endonucleolytic cleavage of RNA, removing extra 3' nucleotides from tRNA precursor, generating 3' termini of tRNAs. A 3'-hydroxy group is left at the tRNA terminus and a 5'-phosphoryl group is left at the trailer molecule.</text>
        <dbReference type="EC" id="3.1.26.11"/>
    </reaction>
</comment>
<evidence type="ECO:0000256" key="1">
    <source>
        <dbReference type="ARBA" id="ARBA00011738"/>
    </source>
</evidence>
<dbReference type="Proteomes" id="UP001371218">
    <property type="component" value="Unassembled WGS sequence"/>
</dbReference>
<keyword evidence="3 8" id="KW-0540">Nuclease</keyword>
<comment type="caution">
    <text evidence="9">The sequence shown here is derived from an EMBL/GenBank/DDBJ whole genome shotgun (WGS) entry which is preliminary data.</text>
</comment>
<name>A0ABU9BT38_9BURK</name>
<keyword evidence="6 8" id="KW-0378">Hydrolase</keyword>
<protein>
    <recommendedName>
        <fullName evidence="8">Ribonuclease Z</fullName>
        <shortName evidence="8">RNase Z</shortName>
        <ecNumber evidence="8">3.1.26.11</ecNumber>
    </recommendedName>
    <alternativeName>
        <fullName evidence="8">tRNA 3 endonuclease</fullName>
    </alternativeName>
    <alternativeName>
        <fullName evidence="8">tRNase Z</fullName>
    </alternativeName>
</protein>
<evidence type="ECO:0000256" key="7">
    <source>
        <dbReference type="ARBA" id="ARBA00022833"/>
    </source>
</evidence>
<dbReference type="CDD" id="cd07717">
    <property type="entry name" value="RNaseZ_ZiPD-like_MBL-fold"/>
    <property type="match status" value="1"/>
</dbReference>
<comment type="function">
    <text evidence="8">Zinc phosphodiesterase, which displays some tRNA 3'-processing endonuclease activity. Probably involved in tRNA maturation, by removing a 3'-trailer from precursor tRNA.</text>
</comment>
<keyword evidence="7 8" id="KW-0862">Zinc</keyword>
<dbReference type="PANTHER" id="PTHR46018">
    <property type="entry name" value="ZINC PHOSPHODIESTERASE ELAC PROTEIN 1"/>
    <property type="match status" value="1"/>
</dbReference>
<evidence type="ECO:0000256" key="3">
    <source>
        <dbReference type="ARBA" id="ARBA00022722"/>
    </source>
</evidence>
<keyword evidence="2 8" id="KW-0819">tRNA processing</keyword>
<dbReference type="RefSeq" id="WP_341427313.1">
    <property type="nucleotide sequence ID" value="NZ_JBBUTG010000012.1"/>
</dbReference>
<feature type="binding site" evidence="8">
    <location>
        <position position="268"/>
    </location>
    <ligand>
        <name>Zn(2+)</name>
        <dbReference type="ChEBI" id="CHEBI:29105"/>
        <label>2</label>
        <note>catalytic</note>
    </ligand>
</feature>
<dbReference type="EC" id="3.1.26.11" evidence="8"/>
<feature type="binding site" evidence="8">
    <location>
        <position position="66"/>
    </location>
    <ligand>
        <name>Zn(2+)</name>
        <dbReference type="ChEBI" id="CHEBI:29105"/>
        <label>2</label>
        <note>catalytic</note>
    </ligand>
</feature>
<evidence type="ECO:0000256" key="6">
    <source>
        <dbReference type="ARBA" id="ARBA00022801"/>
    </source>
</evidence>
<feature type="binding site" evidence="8">
    <location>
        <position position="64"/>
    </location>
    <ligand>
        <name>Zn(2+)</name>
        <dbReference type="ChEBI" id="CHEBI:29105"/>
        <label>1</label>
        <note>catalytic</note>
    </ligand>
</feature>
<dbReference type="Pfam" id="PF23023">
    <property type="entry name" value="Anti-Pycsar_Apyc1"/>
    <property type="match status" value="1"/>
</dbReference>
<feature type="binding site" evidence="8">
    <location>
        <position position="67"/>
    </location>
    <ligand>
        <name>Zn(2+)</name>
        <dbReference type="ChEBI" id="CHEBI:29105"/>
        <label>2</label>
        <note>catalytic</note>
    </ligand>
</feature>
<dbReference type="InterPro" id="IPR013471">
    <property type="entry name" value="RNase_Z/BN"/>
</dbReference>
<comment type="cofactor">
    <cofactor evidence="8">
        <name>Zn(2+)</name>
        <dbReference type="ChEBI" id="CHEBI:29105"/>
    </cofactor>
    <text evidence="8">Binds 2 Zn(2+) ions.</text>
</comment>
<comment type="subunit">
    <text evidence="1 8">Homodimer.</text>
</comment>
<feature type="binding site" evidence="8">
    <location>
        <position position="209"/>
    </location>
    <ligand>
        <name>Zn(2+)</name>
        <dbReference type="ChEBI" id="CHEBI:29105"/>
        <label>2</label>
        <note>catalytic</note>
    </ligand>
</feature>
<keyword evidence="10" id="KW-1185">Reference proteome</keyword>
<dbReference type="SUPFAM" id="SSF56281">
    <property type="entry name" value="Metallo-hydrolase/oxidoreductase"/>
    <property type="match status" value="1"/>
</dbReference>
<dbReference type="HAMAP" id="MF_01818">
    <property type="entry name" value="RNase_Z_BN"/>
    <property type="match status" value="1"/>
</dbReference>
<feature type="binding site" evidence="8">
    <location>
        <position position="139"/>
    </location>
    <ligand>
        <name>Zn(2+)</name>
        <dbReference type="ChEBI" id="CHEBI:29105"/>
        <label>1</label>
        <note>catalytic</note>
    </ligand>
</feature>
<feature type="binding site" evidence="8">
    <location>
        <position position="209"/>
    </location>
    <ligand>
        <name>Zn(2+)</name>
        <dbReference type="ChEBI" id="CHEBI:29105"/>
        <label>1</label>
        <note>catalytic</note>
    </ligand>
</feature>
<feature type="binding site" evidence="8">
    <location>
        <position position="62"/>
    </location>
    <ligand>
        <name>Zn(2+)</name>
        <dbReference type="ChEBI" id="CHEBI:29105"/>
        <label>1</label>
        <note>catalytic</note>
    </ligand>
</feature>
<proteinExistence type="inferred from homology"/>
<accession>A0ABU9BT38</accession>
<evidence type="ECO:0000256" key="8">
    <source>
        <dbReference type="HAMAP-Rule" id="MF_01818"/>
    </source>
</evidence>
<dbReference type="EMBL" id="JBBUTG010000012">
    <property type="protein sequence ID" value="MEK8032899.1"/>
    <property type="molecule type" value="Genomic_DNA"/>
</dbReference>
<evidence type="ECO:0000256" key="5">
    <source>
        <dbReference type="ARBA" id="ARBA00022759"/>
    </source>
</evidence>
<comment type="similarity">
    <text evidence="8">Belongs to the RNase Z family.</text>
</comment>
<keyword evidence="4 8" id="KW-0479">Metal-binding</keyword>
<keyword evidence="5 8" id="KW-0255">Endonuclease</keyword>
<feature type="active site" description="Proton acceptor" evidence="8">
    <location>
        <position position="66"/>
    </location>
</feature>
<evidence type="ECO:0000313" key="9">
    <source>
        <dbReference type="EMBL" id="MEK8032899.1"/>
    </source>
</evidence>
<evidence type="ECO:0000256" key="4">
    <source>
        <dbReference type="ARBA" id="ARBA00022723"/>
    </source>
</evidence>
<dbReference type="InterPro" id="IPR036866">
    <property type="entry name" value="RibonucZ/Hydroxyglut_hydro"/>
</dbReference>
<organism evidence="9 10">
    <name type="scientific">Ideonella lacteola</name>
    <dbReference type="NCBI Taxonomy" id="2984193"/>
    <lineage>
        <taxon>Bacteria</taxon>
        <taxon>Pseudomonadati</taxon>
        <taxon>Pseudomonadota</taxon>
        <taxon>Betaproteobacteria</taxon>
        <taxon>Burkholderiales</taxon>
        <taxon>Sphaerotilaceae</taxon>
        <taxon>Ideonella</taxon>
    </lineage>
</organism>
<dbReference type="PANTHER" id="PTHR46018:SF2">
    <property type="entry name" value="ZINC PHOSPHODIESTERASE ELAC PROTEIN 1"/>
    <property type="match status" value="1"/>
</dbReference>
<evidence type="ECO:0000313" key="10">
    <source>
        <dbReference type="Proteomes" id="UP001371218"/>
    </source>
</evidence>
<sequence>MELLFLGTSSGTPTKSRNVTALAVLDEQGPGWCLVDAGEGTQHQVLKSPLSLRDLRAILVTHVHGDHCYGLPGLLASAGLSGRQAPLQIIAPEGIEEWLRATQAATQLHLPFEMEFIRAEPVRHLPLGPWRVDAVELSHRVPSFAYAFTEAQVEPMLDTEKLAQDGVPQGPLWGRLKKGIEVEHAGRVLRPADYLKHPFAPRKIIVGGDNDRPDLLAEACAGCQVLVHEATYTADVAAKVGPGVGHSHAAAVAAFAESVGLPHLVLTHFSARYQANTGESSGMGSGPTIDDIRAEAAAAYRGQLWLADDFARYRLLRTGEFGPVSGPPT</sequence>
<dbReference type="Gene3D" id="3.60.15.10">
    <property type="entry name" value="Ribonuclease Z/Hydroxyacylglutathione hydrolase-like"/>
    <property type="match status" value="1"/>
</dbReference>